<dbReference type="Pfam" id="PF01040">
    <property type="entry name" value="UbiA"/>
    <property type="match status" value="1"/>
</dbReference>
<evidence type="ECO:0000256" key="3">
    <source>
        <dbReference type="ARBA" id="ARBA00022989"/>
    </source>
</evidence>
<dbReference type="PANTHER" id="PTHR42723:SF1">
    <property type="entry name" value="CHLOROPHYLL SYNTHASE, CHLOROPLASTIC"/>
    <property type="match status" value="1"/>
</dbReference>
<name>A0A067NIM1_PLEO1</name>
<dbReference type="OrthoDB" id="434972at2759"/>
<protein>
    <recommendedName>
        <fullName evidence="7">UbiA prenyltransferase</fullName>
    </recommendedName>
</protein>
<evidence type="ECO:0000256" key="1">
    <source>
        <dbReference type="ARBA" id="ARBA00004141"/>
    </source>
</evidence>
<evidence type="ECO:0008006" key="7">
    <source>
        <dbReference type="Google" id="ProtNLM"/>
    </source>
</evidence>
<accession>A0A067NIM1</accession>
<dbReference type="InParanoid" id="A0A067NIM1"/>
<evidence type="ECO:0000256" key="4">
    <source>
        <dbReference type="ARBA" id="ARBA00023136"/>
    </source>
</evidence>
<keyword evidence="2" id="KW-0812">Transmembrane</keyword>
<evidence type="ECO:0000256" key="2">
    <source>
        <dbReference type="ARBA" id="ARBA00022692"/>
    </source>
</evidence>
<dbReference type="AlphaFoldDB" id="A0A067NIM1"/>
<dbReference type="VEuPathDB" id="FungiDB:PLEOSDRAFT_1097925"/>
<keyword evidence="3" id="KW-1133">Transmembrane helix</keyword>
<proteinExistence type="predicted"/>
<dbReference type="GO" id="GO:0016765">
    <property type="term" value="F:transferase activity, transferring alkyl or aryl (other than methyl) groups"/>
    <property type="evidence" value="ECO:0007669"/>
    <property type="project" value="InterPro"/>
</dbReference>
<evidence type="ECO:0000313" key="6">
    <source>
        <dbReference type="Proteomes" id="UP000027073"/>
    </source>
</evidence>
<dbReference type="Gene3D" id="1.10.357.140">
    <property type="entry name" value="UbiA prenyltransferase"/>
    <property type="match status" value="1"/>
</dbReference>
<dbReference type="InterPro" id="IPR000537">
    <property type="entry name" value="UbiA_prenyltransferase"/>
</dbReference>
<dbReference type="PANTHER" id="PTHR42723">
    <property type="entry name" value="CHLOROPHYLL SYNTHASE"/>
    <property type="match status" value="1"/>
</dbReference>
<dbReference type="CDD" id="cd13965">
    <property type="entry name" value="PT_UbiA_3"/>
    <property type="match status" value="1"/>
</dbReference>
<dbReference type="GO" id="GO:0016020">
    <property type="term" value="C:membrane"/>
    <property type="evidence" value="ECO:0007669"/>
    <property type="project" value="UniProtKB-SubCell"/>
</dbReference>
<dbReference type="InterPro" id="IPR050475">
    <property type="entry name" value="Prenyltransferase_related"/>
</dbReference>
<sequence length="271" mass="30156">MNTVKRELRLFFDFTWRDWSTTLIPGLIVATGAVKHASLPAWNVARFVPWVACFIYFFNLSNQIVGVEEDRINKPDRPLPSGRITVQGAKRRWAIALAAFVGTALFNGNGHLIIETATWVTTTAFLCLTPYGGHWFGRNSVAMGTGTWALLNGIYKTVARPASVEERFFFVVAIWLATAIQIQDLRDIEGDTIVRRKTLPIVIGDRQSRWLISLAFLPLSYVVLWVGGIISMAPTTVSAAHVLLAYRTWHGTEAKYDHKTYMVGLSVGAAG</sequence>
<reference evidence="6" key="1">
    <citation type="journal article" date="2014" name="Proc. Natl. Acad. Sci. U.S.A.">
        <title>Extensive sampling of basidiomycete genomes demonstrates inadequacy of the white-rot/brown-rot paradigm for wood decay fungi.</title>
        <authorList>
            <person name="Riley R."/>
            <person name="Salamov A.A."/>
            <person name="Brown D.W."/>
            <person name="Nagy L.G."/>
            <person name="Floudas D."/>
            <person name="Held B.W."/>
            <person name="Levasseur A."/>
            <person name="Lombard V."/>
            <person name="Morin E."/>
            <person name="Otillar R."/>
            <person name="Lindquist E.A."/>
            <person name="Sun H."/>
            <person name="LaButti K.M."/>
            <person name="Schmutz J."/>
            <person name="Jabbour D."/>
            <person name="Luo H."/>
            <person name="Baker S.E."/>
            <person name="Pisabarro A.G."/>
            <person name="Walton J.D."/>
            <person name="Blanchette R.A."/>
            <person name="Henrissat B."/>
            <person name="Martin F."/>
            <person name="Cullen D."/>
            <person name="Hibbett D.S."/>
            <person name="Grigoriev I.V."/>
        </authorList>
    </citation>
    <scope>NUCLEOTIDE SEQUENCE [LARGE SCALE GENOMIC DNA]</scope>
    <source>
        <strain evidence="6">PC15</strain>
    </source>
</reference>
<evidence type="ECO:0000313" key="5">
    <source>
        <dbReference type="EMBL" id="KDQ23621.1"/>
    </source>
</evidence>
<dbReference type="EMBL" id="KL198012">
    <property type="protein sequence ID" value="KDQ23621.1"/>
    <property type="molecule type" value="Genomic_DNA"/>
</dbReference>
<organism evidence="5 6">
    <name type="scientific">Pleurotus ostreatus (strain PC15)</name>
    <name type="common">Oyster mushroom</name>
    <dbReference type="NCBI Taxonomy" id="1137138"/>
    <lineage>
        <taxon>Eukaryota</taxon>
        <taxon>Fungi</taxon>
        <taxon>Dikarya</taxon>
        <taxon>Basidiomycota</taxon>
        <taxon>Agaricomycotina</taxon>
        <taxon>Agaricomycetes</taxon>
        <taxon>Agaricomycetidae</taxon>
        <taxon>Agaricales</taxon>
        <taxon>Pleurotineae</taxon>
        <taxon>Pleurotaceae</taxon>
        <taxon>Pleurotus</taxon>
    </lineage>
</organism>
<dbReference type="Proteomes" id="UP000027073">
    <property type="component" value="Unassembled WGS sequence"/>
</dbReference>
<comment type="subcellular location">
    <subcellularLocation>
        <location evidence="1">Membrane</location>
        <topology evidence="1">Multi-pass membrane protein</topology>
    </subcellularLocation>
</comment>
<keyword evidence="4" id="KW-0472">Membrane</keyword>
<gene>
    <name evidence="5" type="ORF">PLEOSDRAFT_1097925</name>
</gene>
<dbReference type="InterPro" id="IPR044878">
    <property type="entry name" value="UbiA_sf"/>
</dbReference>
<dbReference type="HOGENOM" id="CLU_063928_1_0_1"/>